<comment type="pathway">
    <text evidence="1 7">Cofactor biosynthesis; riboflavin biosynthesis; riboflavin from 2-hydroxy-3-oxobutyl phosphate and 5-amino-6-(D-ribitylamino)uracil: step 1/2.</text>
</comment>
<protein>
    <recommendedName>
        <fullName evidence="3 7">6,7-dimethyl-8-ribityllumazine synthase</fullName>
        <shortName evidence="7">DMRL synthase</shortName>
        <shortName evidence="7">LS</shortName>
        <shortName evidence="7">Lumazine synthase</shortName>
        <ecNumber evidence="3 7">2.5.1.78</ecNumber>
    </recommendedName>
</protein>
<comment type="catalytic activity">
    <reaction evidence="6 7">
        <text>(2S)-2-hydroxy-3-oxobutyl phosphate + 5-amino-6-(D-ribitylamino)uracil = 6,7-dimethyl-8-(1-D-ribityl)lumazine + phosphate + 2 H2O + H(+)</text>
        <dbReference type="Rhea" id="RHEA:26152"/>
        <dbReference type="ChEBI" id="CHEBI:15377"/>
        <dbReference type="ChEBI" id="CHEBI:15378"/>
        <dbReference type="ChEBI" id="CHEBI:15934"/>
        <dbReference type="ChEBI" id="CHEBI:43474"/>
        <dbReference type="ChEBI" id="CHEBI:58201"/>
        <dbReference type="ChEBI" id="CHEBI:58830"/>
        <dbReference type="EC" id="2.5.1.78"/>
    </reaction>
</comment>
<evidence type="ECO:0000256" key="5">
    <source>
        <dbReference type="ARBA" id="ARBA00022679"/>
    </source>
</evidence>
<feature type="binding site" evidence="7">
    <location>
        <begin position="95"/>
        <end position="97"/>
    </location>
    <ligand>
        <name>5-amino-6-(D-ribitylamino)uracil</name>
        <dbReference type="ChEBI" id="CHEBI:15934"/>
    </ligand>
</feature>
<keyword evidence="5 7" id="KW-0808">Transferase</keyword>
<proteinExistence type="inferred from homology"/>
<dbReference type="Gene3D" id="3.40.50.960">
    <property type="entry name" value="Lumazine/riboflavin synthase"/>
    <property type="match status" value="1"/>
</dbReference>
<dbReference type="GO" id="GO:0005829">
    <property type="term" value="C:cytosol"/>
    <property type="evidence" value="ECO:0007669"/>
    <property type="project" value="TreeGrafter"/>
</dbReference>
<dbReference type="GO" id="GO:0009231">
    <property type="term" value="P:riboflavin biosynthetic process"/>
    <property type="evidence" value="ECO:0007669"/>
    <property type="project" value="UniProtKB-UniRule"/>
</dbReference>
<feature type="binding site" evidence="7">
    <location>
        <position position="128"/>
    </location>
    <ligand>
        <name>5-amino-6-(D-ribitylamino)uracil</name>
        <dbReference type="ChEBI" id="CHEBI:15934"/>
    </ligand>
</feature>
<organism evidence="8 9">
    <name type="scientific">Cupriavidus basilensis</name>
    <dbReference type="NCBI Taxonomy" id="68895"/>
    <lineage>
        <taxon>Bacteria</taxon>
        <taxon>Pseudomonadati</taxon>
        <taxon>Pseudomonadota</taxon>
        <taxon>Betaproteobacteria</taxon>
        <taxon>Burkholderiales</taxon>
        <taxon>Burkholderiaceae</taxon>
        <taxon>Cupriavidus</taxon>
    </lineage>
</organism>
<dbReference type="PANTHER" id="PTHR21058:SF0">
    <property type="entry name" value="6,7-DIMETHYL-8-RIBITYLLUMAZINE SYNTHASE"/>
    <property type="match status" value="1"/>
</dbReference>
<evidence type="ECO:0000256" key="3">
    <source>
        <dbReference type="ARBA" id="ARBA00012664"/>
    </source>
</evidence>
<dbReference type="InterPro" id="IPR034964">
    <property type="entry name" value="LS"/>
</dbReference>
<feature type="binding site" evidence="7">
    <location>
        <position position="37"/>
    </location>
    <ligand>
        <name>5-amino-6-(D-ribitylamino)uracil</name>
        <dbReference type="ChEBI" id="CHEBI:15934"/>
    </ligand>
</feature>
<sequence length="173" mass="19204">MKTMNQLVSPVQRDHRDLQDTAPVNPAWRFAFIHAQWHADIVHQARDAFLAEMAARGVAREAVDVIEVPGAFEIPLHARKLADTGRYAAIVASGFVVDGGIYRHEFVADAVISGLMRVQLDTQVPVLSAVLTPKSFHDHEDHRKFFSEHFVVKGREAAQACIKTVESLSKLVA</sequence>
<dbReference type="GO" id="GO:0000906">
    <property type="term" value="F:6,7-dimethyl-8-ribityllumazine synthase activity"/>
    <property type="evidence" value="ECO:0007669"/>
    <property type="project" value="UniProtKB-UniRule"/>
</dbReference>
<dbReference type="HAMAP" id="MF_00178">
    <property type="entry name" value="Lumazine_synth"/>
    <property type="match status" value="1"/>
</dbReference>
<dbReference type="GO" id="GO:0009349">
    <property type="term" value="C:riboflavin synthase complex"/>
    <property type="evidence" value="ECO:0007669"/>
    <property type="project" value="UniProtKB-UniRule"/>
</dbReference>
<reference evidence="8 9" key="1">
    <citation type="submission" date="2020-10" db="EMBL/GenBank/DDBJ databases">
        <title>Complete genome sequence of Cupriavidus basilensis CCUG 49340T.</title>
        <authorList>
            <person name="Salva-Serra F."/>
            <person name="Donoso R.A."/>
            <person name="Cho K.H."/>
            <person name="Yoo J.A."/>
            <person name="Lee K."/>
            <person name="Yoon S.-H."/>
            <person name="Perez-Pantoja D."/>
            <person name="Moore E.R.B."/>
        </authorList>
    </citation>
    <scope>NUCLEOTIDE SEQUENCE [LARGE SCALE GENOMIC DNA]</scope>
    <source>
        <strain evidence="9">CCUG 49340</strain>
    </source>
</reference>
<evidence type="ECO:0000313" key="8">
    <source>
        <dbReference type="EMBL" id="QOT79646.1"/>
    </source>
</evidence>
<evidence type="ECO:0000256" key="2">
    <source>
        <dbReference type="ARBA" id="ARBA00007424"/>
    </source>
</evidence>
<dbReference type="EMBL" id="CP062804">
    <property type="protein sequence ID" value="QOT79646.1"/>
    <property type="molecule type" value="Genomic_DNA"/>
</dbReference>
<evidence type="ECO:0000256" key="6">
    <source>
        <dbReference type="ARBA" id="ARBA00048785"/>
    </source>
</evidence>
<evidence type="ECO:0000256" key="1">
    <source>
        <dbReference type="ARBA" id="ARBA00004917"/>
    </source>
</evidence>
<evidence type="ECO:0000313" key="9">
    <source>
        <dbReference type="Proteomes" id="UP000397656"/>
    </source>
</evidence>
<feature type="binding site" evidence="7">
    <location>
        <begin position="71"/>
        <end position="73"/>
    </location>
    <ligand>
        <name>5-amino-6-(D-ribitylamino)uracil</name>
        <dbReference type="ChEBI" id="CHEBI:15934"/>
    </ligand>
</feature>
<keyword evidence="4 7" id="KW-0686">Riboflavin biosynthesis</keyword>
<dbReference type="SUPFAM" id="SSF52121">
    <property type="entry name" value="Lumazine synthase"/>
    <property type="match status" value="1"/>
</dbReference>
<evidence type="ECO:0000256" key="7">
    <source>
        <dbReference type="HAMAP-Rule" id="MF_00178"/>
    </source>
</evidence>
<dbReference type="InterPro" id="IPR036467">
    <property type="entry name" value="LS/RS_sf"/>
</dbReference>
<name>A0A643FRR5_9BURK</name>
<comment type="function">
    <text evidence="7">Catalyzes the formation of 6,7-dimethyl-8-ribityllumazine by condensation of 5-amino-6-(D-ribitylamino)uracil with 3,4-dihydroxy-2-butanone 4-phosphate. This is the penultimate step in the biosynthesis of riboflavin.</text>
</comment>
<dbReference type="InterPro" id="IPR002180">
    <property type="entry name" value="LS/RS"/>
</dbReference>
<feature type="binding site" evidence="7">
    <location>
        <position position="142"/>
    </location>
    <ligand>
        <name>(2S)-2-hydroxy-3-oxobutyl phosphate</name>
        <dbReference type="ChEBI" id="CHEBI:58830"/>
    </ligand>
</feature>
<accession>A0A643FRR5</accession>
<dbReference type="Pfam" id="PF00885">
    <property type="entry name" value="DMRL_synthase"/>
    <property type="match status" value="1"/>
</dbReference>
<comment type="similarity">
    <text evidence="2 7">Belongs to the DMRL synthase family.</text>
</comment>
<dbReference type="PANTHER" id="PTHR21058">
    <property type="entry name" value="6,7-DIMETHYL-8-RIBITYLLUMAZINE SYNTHASE DMRL SYNTHASE LUMAZINE SYNTHASE"/>
    <property type="match status" value="1"/>
</dbReference>
<evidence type="ECO:0000256" key="4">
    <source>
        <dbReference type="ARBA" id="ARBA00022619"/>
    </source>
</evidence>
<dbReference type="UniPathway" id="UPA00275">
    <property type="reaction ID" value="UER00404"/>
</dbReference>
<dbReference type="EC" id="2.5.1.78" evidence="3 7"/>
<dbReference type="AlphaFoldDB" id="A0A643FRR5"/>
<gene>
    <name evidence="7" type="primary">ribH</name>
    <name evidence="8" type="ORF">F7R26_033700</name>
</gene>
<feature type="active site" description="Proton donor" evidence="7">
    <location>
        <position position="103"/>
    </location>
</feature>
<dbReference type="NCBIfam" id="NF009084">
    <property type="entry name" value="PRK12419.1"/>
    <property type="match status" value="1"/>
</dbReference>
<comment type="caution">
    <text evidence="7">Lacks conserved residue(s) required for the propagation of feature annotation.</text>
</comment>
<dbReference type="Proteomes" id="UP000397656">
    <property type="component" value="Chromosome 2"/>
</dbReference>
<dbReference type="NCBIfam" id="TIGR00114">
    <property type="entry name" value="lumazine-synth"/>
    <property type="match status" value="1"/>
</dbReference>